<gene>
    <name evidence="4" type="ORF">ACFQJ9_02525</name>
    <name evidence="5" type="ORF">ACFQJ9_03565</name>
</gene>
<keyword evidence="6" id="KW-1185">Reference proteome</keyword>
<dbReference type="InterPro" id="IPR007050">
    <property type="entry name" value="HTH_bacterioopsin"/>
</dbReference>
<dbReference type="Pfam" id="PF04967">
    <property type="entry name" value="HTH_10"/>
    <property type="match status" value="1"/>
</dbReference>
<evidence type="ECO:0000259" key="3">
    <source>
        <dbReference type="Pfam" id="PF04967"/>
    </source>
</evidence>
<dbReference type="AlphaFoldDB" id="A0ABD5Z047"/>
<dbReference type="Proteomes" id="UP001596447">
    <property type="component" value="Unassembled WGS sequence"/>
</dbReference>
<evidence type="ECO:0000313" key="5">
    <source>
        <dbReference type="EMBL" id="MFC7198538.1"/>
    </source>
</evidence>
<dbReference type="EMBL" id="JBHTAR010000004">
    <property type="protein sequence ID" value="MFC7198538.1"/>
    <property type="molecule type" value="Genomic_DNA"/>
</dbReference>
<accession>A0ABD5Z047</accession>
<evidence type="ECO:0000313" key="4">
    <source>
        <dbReference type="EMBL" id="MFC7198350.1"/>
    </source>
</evidence>
<proteinExistence type="predicted"/>
<keyword evidence="2" id="KW-0804">Transcription</keyword>
<dbReference type="PANTHER" id="PTHR34236:SF1">
    <property type="entry name" value="DIMETHYL SULFOXIDE REDUCTASE TRANSCRIPTIONAL ACTIVATOR"/>
    <property type="match status" value="1"/>
</dbReference>
<dbReference type="RefSeq" id="WP_382267803.1">
    <property type="nucleotide sequence ID" value="NZ_JBHTAR010000004.1"/>
</dbReference>
<reference evidence="5" key="1">
    <citation type="journal article" date="2014" name="Int. J. Syst. Evol. Microbiol.">
        <title>Complete genome sequence of Corynebacterium casei LMG S-19264T (=DSM 44701T), isolated from a smear-ripened cheese.</title>
        <authorList>
            <consortium name="US DOE Joint Genome Institute (JGI-PGF)"/>
            <person name="Walter F."/>
            <person name="Albersmeier A."/>
            <person name="Kalinowski J."/>
            <person name="Ruckert C."/>
        </authorList>
    </citation>
    <scope>NUCLEOTIDE SEQUENCE [LARGE SCALE GENOMIC DNA]</scope>
    <source>
        <strain evidence="5">NBRC 114356</strain>
    </source>
</reference>
<name>A0ABD5Z047_9EURY</name>
<organism evidence="5 6">
    <name type="scientific">Halospeciosus flavus</name>
    <dbReference type="NCBI Taxonomy" id="3032283"/>
    <lineage>
        <taxon>Archaea</taxon>
        <taxon>Methanobacteriati</taxon>
        <taxon>Methanobacteriota</taxon>
        <taxon>Stenosarchaea group</taxon>
        <taxon>Halobacteria</taxon>
        <taxon>Halobacteriales</taxon>
        <taxon>Halobacteriaceae</taxon>
        <taxon>Halospeciosus</taxon>
    </lineage>
</organism>
<feature type="domain" description="HTH bat-type" evidence="3">
    <location>
        <begin position="159"/>
        <end position="210"/>
    </location>
</feature>
<keyword evidence="1" id="KW-0805">Transcription regulation</keyword>
<dbReference type="EMBL" id="JBHTAR010000004">
    <property type="protein sequence ID" value="MFC7198350.1"/>
    <property type="molecule type" value="Genomic_DNA"/>
</dbReference>
<evidence type="ECO:0000256" key="2">
    <source>
        <dbReference type="ARBA" id="ARBA00023163"/>
    </source>
</evidence>
<evidence type="ECO:0000256" key="1">
    <source>
        <dbReference type="ARBA" id="ARBA00023015"/>
    </source>
</evidence>
<reference evidence="6" key="2">
    <citation type="journal article" date="2019" name="Int. J. Syst. Evol. Microbiol.">
        <title>The Global Catalogue of Microorganisms (GCM) 10K type strain sequencing project: providing services to taxonomists for standard genome sequencing and annotation.</title>
        <authorList>
            <consortium name="The Broad Institute Genomics Platform"/>
            <consortium name="The Broad Institute Genome Sequencing Center for Infectious Disease"/>
            <person name="Wu L."/>
            <person name="Ma J."/>
        </authorList>
    </citation>
    <scope>NUCLEOTIDE SEQUENCE [LARGE SCALE GENOMIC DNA]</scope>
    <source>
        <strain evidence="6">XZGYJ-43</strain>
    </source>
</reference>
<protein>
    <submittedName>
        <fullName evidence="5">Helix-turn-helix domain-containing protein</fullName>
    </submittedName>
</protein>
<reference evidence="5" key="3">
    <citation type="submission" date="2024-09" db="EMBL/GenBank/DDBJ databases">
        <authorList>
            <person name="Sun Q."/>
        </authorList>
    </citation>
    <scope>NUCLEOTIDE SEQUENCE</scope>
    <source>
        <strain evidence="5">NBRC 114356</strain>
    </source>
</reference>
<comment type="caution">
    <text evidence="5">The sequence shown here is derived from an EMBL/GenBank/DDBJ whole genome shotgun (WGS) entry which is preliminary data.</text>
</comment>
<evidence type="ECO:0000313" key="6">
    <source>
        <dbReference type="Proteomes" id="UP001596447"/>
    </source>
</evidence>
<sequence length="225" mass="25065">MTITTEFLIRSPSLPLVGLAESLPSRQIECVHGLCLEHDARVFVIYLEPTDDVSVNDLSALDEVVEITELGRASGKDVYQITIELEEILSEAFAPERFAAAQIEPTVVTPDGWYENKLFENYSTFNGFKDRCEDYGIPIELISISQNPPSSNESSLYGLTDRQHEALTLAISRGYYESPRQTSTAELAEEMGISQPSMSSLLRRGERQLLTSTLGPHPHLNTLSR</sequence>
<dbReference type="PANTHER" id="PTHR34236">
    <property type="entry name" value="DIMETHYL SULFOXIDE REDUCTASE TRANSCRIPTIONAL ACTIVATOR"/>
    <property type="match status" value="1"/>
</dbReference>